<dbReference type="InterPro" id="IPR009702">
    <property type="entry name" value="DUF1284"/>
</dbReference>
<dbReference type="AlphaFoldDB" id="A0A926CZT0"/>
<protein>
    <submittedName>
        <fullName evidence="1">DUF1284 domain-containing protein</fullName>
    </submittedName>
</protein>
<dbReference type="Proteomes" id="UP000654279">
    <property type="component" value="Unassembled WGS sequence"/>
</dbReference>
<keyword evidence="2" id="KW-1185">Reference proteome</keyword>
<dbReference type="RefSeq" id="WP_249284395.1">
    <property type="nucleotide sequence ID" value="NZ_JACRSO010000001.1"/>
</dbReference>
<comment type="caution">
    <text evidence="1">The sequence shown here is derived from an EMBL/GenBank/DDBJ whole genome shotgun (WGS) entry which is preliminary data.</text>
</comment>
<dbReference type="EMBL" id="JACRSO010000001">
    <property type="protein sequence ID" value="MBC8528374.1"/>
    <property type="molecule type" value="Genomic_DNA"/>
</dbReference>
<name>A0A926CZT0_9FIRM</name>
<gene>
    <name evidence="1" type="ORF">H8699_02835</name>
</gene>
<evidence type="ECO:0000313" key="1">
    <source>
        <dbReference type="EMBL" id="MBC8528374.1"/>
    </source>
</evidence>
<reference evidence="1" key="1">
    <citation type="submission" date="2020-08" db="EMBL/GenBank/DDBJ databases">
        <title>Genome public.</title>
        <authorList>
            <person name="Liu C."/>
            <person name="Sun Q."/>
        </authorList>
    </citation>
    <scope>NUCLEOTIDE SEQUENCE</scope>
    <source>
        <strain evidence="1">NSJ-44</strain>
    </source>
</reference>
<accession>A0A926CZT0</accession>
<proteinExistence type="predicted"/>
<evidence type="ECO:0000313" key="2">
    <source>
        <dbReference type="Proteomes" id="UP000654279"/>
    </source>
</evidence>
<dbReference type="Pfam" id="PF06935">
    <property type="entry name" value="DUF1284"/>
    <property type="match status" value="1"/>
</dbReference>
<organism evidence="1 2">
    <name type="scientific">Luoshenia tenuis</name>
    <dbReference type="NCBI Taxonomy" id="2763654"/>
    <lineage>
        <taxon>Bacteria</taxon>
        <taxon>Bacillati</taxon>
        <taxon>Bacillota</taxon>
        <taxon>Clostridia</taxon>
        <taxon>Christensenellales</taxon>
        <taxon>Christensenellaceae</taxon>
        <taxon>Luoshenia</taxon>
    </lineage>
</organism>
<sequence length="128" mass="13774">MAEPWPLRPHHGLCLHFFAGKGYDAAFTRNMVHVHASLKGDPSQLVRLHCGADLLCAACPERAGTGCSSPKPGLYDRRVLAVCGLREGEVIPFLELSEAVKRHILTAGKLETVCAGCQWLPICAGQNG</sequence>